<dbReference type="GO" id="GO:0046100">
    <property type="term" value="P:hypoxanthine metabolic process"/>
    <property type="evidence" value="ECO:0007669"/>
    <property type="project" value="TreeGrafter"/>
</dbReference>
<dbReference type="PANTHER" id="PTHR43340">
    <property type="entry name" value="HYPOXANTHINE-GUANINE PHOSPHORIBOSYLTRANSFERASE"/>
    <property type="match status" value="1"/>
</dbReference>
<dbReference type="GO" id="GO:0032264">
    <property type="term" value="P:IMP salvage"/>
    <property type="evidence" value="ECO:0007669"/>
    <property type="project" value="TreeGrafter"/>
</dbReference>
<dbReference type="GO" id="GO:0004422">
    <property type="term" value="F:hypoxanthine phosphoribosyltransferase activity"/>
    <property type="evidence" value="ECO:0007669"/>
    <property type="project" value="TreeGrafter"/>
</dbReference>
<sequence length="185" mass="20832">MQPLLNEITQVYEQADELYSPADIHTAIDRMAEQINAEMADANPVVYSVMNGALVLTGHLVTRLNFPMEISYLHATRYRNETQGSSLDWRAFPQQDVKDRSVLIVDDIYDEGGTLAAIVDHCVAGGAKEVRVAVLVNKTHNRKVRPNMKIDYIGMECVDRYVFGFGMDYKGYWRNAPGIYAVKGL</sequence>
<evidence type="ECO:0000256" key="2">
    <source>
        <dbReference type="ARBA" id="ARBA00049402"/>
    </source>
</evidence>
<dbReference type="InterPro" id="IPR000836">
    <property type="entry name" value="PRTase_dom"/>
</dbReference>
<dbReference type="GO" id="GO:0000287">
    <property type="term" value="F:magnesium ion binding"/>
    <property type="evidence" value="ECO:0007669"/>
    <property type="project" value="TreeGrafter"/>
</dbReference>
<dbReference type="NCBIfam" id="NF006605">
    <property type="entry name" value="PRK09162.1"/>
    <property type="match status" value="1"/>
</dbReference>
<comment type="catalytic activity">
    <reaction evidence="2">
        <text>IMP + diphosphate = hypoxanthine + 5-phospho-alpha-D-ribose 1-diphosphate</text>
        <dbReference type="Rhea" id="RHEA:17973"/>
        <dbReference type="ChEBI" id="CHEBI:17368"/>
        <dbReference type="ChEBI" id="CHEBI:33019"/>
        <dbReference type="ChEBI" id="CHEBI:58017"/>
        <dbReference type="ChEBI" id="CHEBI:58053"/>
        <dbReference type="EC" id="2.4.2.8"/>
    </reaction>
    <physiologicalReaction direction="right-to-left" evidence="2">
        <dbReference type="Rhea" id="RHEA:17975"/>
    </physiologicalReaction>
</comment>
<feature type="domain" description="Phosphoribosyltransferase" evidence="3">
    <location>
        <begin position="16"/>
        <end position="169"/>
    </location>
</feature>
<dbReference type="AlphaFoldDB" id="A0AB38YF63"/>
<keyword evidence="4" id="KW-0328">Glycosyltransferase</keyword>
<proteinExistence type="predicted"/>
<reference evidence="4" key="1">
    <citation type="submission" date="2022-07" db="EMBL/GenBank/DDBJ databases">
        <title>Complete genome sequence of Salinispirillum sp. LH10-3-1 capable of multiple carbohydrate inversion isolated from a soda lake.</title>
        <authorList>
            <person name="Liu J."/>
            <person name="Zhai Y."/>
            <person name="Zhang H."/>
            <person name="Yang H."/>
            <person name="Qu J."/>
            <person name="Li J."/>
        </authorList>
    </citation>
    <scope>NUCLEOTIDE SEQUENCE</scope>
    <source>
        <strain evidence="4">LH 10-3-1</strain>
    </source>
</reference>
<protein>
    <submittedName>
        <fullName evidence="4">Hypoxanthine-guanine phosphoribosyltransferase</fullName>
        <ecNumber evidence="4">2.4.2.8</ecNumber>
    </submittedName>
</protein>
<name>A0AB38YF63_9GAMM</name>
<dbReference type="InterPro" id="IPR029057">
    <property type="entry name" value="PRTase-like"/>
</dbReference>
<dbReference type="Pfam" id="PF00156">
    <property type="entry name" value="Pribosyltran"/>
    <property type="match status" value="1"/>
</dbReference>
<keyword evidence="4" id="KW-0808">Transferase</keyword>
<dbReference type="GO" id="GO:0032263">
    <property type="term" value="P:GMP salvage"/>
    <property type="evidence" value="ECO:0007669"/>
    <property type="project" value="TreeGrafter"/>
</dbReference>
<dbReference type="CDD" id="cd06223">
    <property type="entry name" value="PRTases_typeI"/>
    <property type="match status" value="1"/>
</dbReference>
<dbReference type="GO" id="GO:0005829">
    <property type="term" value="C:cytosol"/>
    <property type="evidence" value="ECO:0007669"/>
    <property type="project" value="TreeGrafter"/>
</dbReference>
<dbReference type="SUPFAM" id="SSF53271">
    <property type="entry name" value="PRTase-like"/>
    <property type="match status" value="1"/>
</dbReference>
<dbReference type="InterPro" id="IPR050408">
    <property type="entry name" value="HGPRT"/>
</dbReference>
<dbReference type="Gene3D" id="3.40.50.2020">
    <property type="match status" value="1"/>
</dbReference>
<accession>A0AB38YF63</accession>
<dbReference type="EMBL" id="CP101717">
    <property type="protein sequence ID" value="WLD58039.1"/>
    <property type="molecule type" value="Genomic_DNA"/>
</dbReference>
<comment type="catalytic activity">
    <reaction evidence="1">
        <text>GMP + diphosphate = guanine + 5-phospho-alpha-D-ribose 1-diphosphate</text>
        <dbReference type="Rhea" id="RHEA:25424"/>
        <dbReference type="ChEBI" id="CHEBI:16235"/>
        <dbReference type="ChEBI" id="CHEBI:33019"/>
        <dbReference type="ChEBI" id="CHEBI:58017"/>
        <dbReference type="ChEBI" id="CHEBI:58115"/>
        <dbReference type="EC" id="2.4.2.8"/>
    </reaction>
    <physiologicalReaction direction="right-to-left" evidence="1">
        <dbReference type="Rhea" id="RHEA:25426"/>
    </physiologicalReaction>
</comment>
<evidence type="ECO:0000259" key="3">
    <source>
        <dbReference type="Pfam" id="PF00156"/>
    </source>
</evidence>
<dbReference type="GO" id="GO:0006178">
    <property type="term" value="P:guanine salvage"/>
    <property type="evidence" value="ECO:0007669"/>
    <property type="project" value="TreeGrafter"/>
</dbReference>
<dbReference type="RefSeq" id="WP_304995323.1">
    <property type="nucleotide sequence ID" value="NZ_CP101717.1"/>
</dbReference>
<evidence type="ECO:0000256" key="1">
    <source>
        <dbReference type="ARBA" id="ARBA00048811"/>
    </source>
</evidence>
<organism evidence="4">
    <name type="scientific">Salinispirillum sp. LH 10-3-1</name>
    <dbReference type="NCBI Taxonomy" id="2952525"/>
    <lineage>
        <taxon>Bacteria</taxon>
        <taxon>Pseudomonadati</taxon>
        <taxon>Pseudomonadota</taxon>
        <taxon>Gammaproteobacteria</taxon>
        <taxon>Oceanospirillales</taxon>
        <taxon>Saccharospirillaceae</taxon>
        <taxon>Salinispirillum</taxon>
    </lineage>
</organism>
<evidence type="ECO:0000313" key="4">
    <source>
        <dbReference type="EMBL" id="WLD58039.1"/>
    </source>
</evidence>
<dbReference type="EC" id="2.4.2.8" evidence="4"/>
<gene>
    <name evidence="4" type="ORF">NFC81_15195</name>
</gene>
<dbReference type="PANTHER" id="PTHR43340:SF1">
    <property type="entry name" value="HYPOXANTHINE PHOSPHORIBOSYLTRANSFERASE"/>
    <property type="match status" value="1"/>
</dbReference>